<sequence length="69" mass="8209">MSILWRKQEMRTEDQIKRKLNELLLQHKNLRATLDEEKAATHPHLLRLEDMISILEWVMNAPSGSYHNS</sequence>
<evidence type="ECO:0008006" key="4">
    <source>
        <dbReference type="Google" id="ProtNLM"/>
    </source>
</evidence>
<evidence type="ECO:0000313" key="3">
    <source>
        <dbReference type="Proteomes" id="UP001589747"/>
    </source>
</evidence>
<evidence type="ECO:0000256" key="1">
    <source>
        <dbReference type="SAM" id="Coils"/>
    </source>
</evidence>
<protein>
    <recommendedName>
        <fullName evidence="4">Aspartyl-phosphate phosphatase Spo0E family protein</fullName>
    </recommendedName>
</protein>
<name>A0ABV5KMM8_9BACL</name>
<reference evidence="2 3" key="1">
    <citation type="submission" date="2024-09" db="EMBL/GenBank/DDBJ databases">
        <authorList>
            <person name="Sun Q."/>
            <person name="Mori K."/>
        </authorList>
    </citation>
    <scope>NUCLEOTIDE SEQUENCE [LARGE SCALE GENOMIC DNA]</scope>
    <source>
        <strain evidence="2 3">TISTR 2452</strain>
    </source>
</reference>
<comment type="caution">
    <text evidence="2">The sequence shown here is derived from an EMBL/GenBank/DDBJ whole genome shotgun (WGS) entry which is preliminary data.</text>
</comment>
<accession>A0ABV5KMM8</accession>
<feature type="coiled-coil region" evidence="1">
    <location>
        <begin position="13"/>
        <end position="40"/>
    </location>
</feature>
<gene>
    <name evidence="2" type="ORF">ACFFSY_11230</name>
</gene>
<keyword evidence="3" id="KW-1185">Reference proteome</keyword>
<dbReference type="EMBL" id="JBHMDO010000021">
    <property type="protein sequence ID" value="MFB9326485.1"/>
    <property type="molecule type" value="Genomic_DNA"/>
</dbReference>
<organism evidence="2 3">
    <name type="scientific">Paenibacillus aurantiacus</name>
    <dbReference type="NCBI Taxonomy" id="1936118"/>
    <lineage>
        <taxon>Bacteria</taxon>
        <taxon>Bacillati</taxon>
        <taxon>Bacillota</taxon>
        <taxon>Bacilli</taxon>
        <taxon>Bacillales</taxon>
        <taxon>Paenibacillaceae</taxon>
        <taxon>Paenibacillus</taxon>
    </lineage>
</organism>
<keyword evidence="1" id="KW-0175">Coiled coil</keyword>
<dbReference type="Proteomes" id="UP001589747">
    <property type="component" value="Unassembled WGS sequence"/>
</dbReference>
<dbReference type="RefSeq" id="WP_377493840.1">
    <property type="nucleotide sequence ID" value="NZ_JBHMDO010000021.1"/>
</dbReference>
<evidence type="ECO:0000313" key="2">
    <source>
        <dbReference type="EMBL" id="MFB9326485.1"/>
    </source>
</evidence>
<proteinExistence type="predicted"/>